<accession>A0A1F5DUU3</accession>
<name>A0A1F5DUU3_9BACT</name>
<evidence type="ECO:0000256" key="6">
    <source>
        <dbReference type="RuleBase" id="RU000560"/>
    </source>
</evidence>
<evidence type="ECO:0000256" key="3">
    <source>
        <dbReference type="ARBA" id="ARBA00023274"/>
    </source>
</evidence>
<dbReference type="GO" id="GO:0005840">
    <property type="term" value="C:ribosome"/>
    <property type="evidence" value="ECO:0007669"/>
    <property type="project" value="UniProtKB-KW"/>
</dbReference>
<dbReference type="GO" id="GO:0000027">
    <property type="term" value="P:ribosomal large subunit assembly"/>
    <property type="evidence" value="ECO:0007669"/>
    <property type="project" value="UniProtKB-UniRule"/>
</dbReference>
<proteinExistence type="inferred from homology"/>
<keyword evidence="5 6" id="KW-0699">rRNA-binding</keyword>
<comment type="similarity">
    <text evidence="1 5 6">Belongs to the bacterial ribosomal protein bL20 family.</text>
</comment>
<evidence type="ECO:0000313" key="8">
    <source>
        <dbReference type="Proteomes" id="UP000176364"/>
    </source>
</evidence>
<dbReference type="FunFam" id="1.10.1900.20:FF:000001">
    <property type="entry name" value="50S ribosomal protein L20"/>
    <property type="match status" value="1"/>
</dbReference>
<dbReference type="Gene3D" id="1.10.1900.20">
    <property type="entry name" value="Ribosomal protein L20"/>
    <property type="match status" value="1"/>
</dbReference>
<comment type="function">
    <text evidence="5 6">Binds directly to 23S ribosomal RNA and is necessary for the in vitro assembly process of the 50S ribosomal subunit. It is not involved in the protein synthesizing functions of that subunit.</text>
</comment>
<dbReference type="InterPro" id="IPR005813">
    <property type="entry name" value="Ribosomal_bL20"/>
</dbReference>
<dbReference type="GO" id="GO:0003735">
    <property type="term" value="F:structural constituent of ribosome"/>
    <property type="evidence" value="ECO:0007669"/>
    <property type="project" value="InterPro"/>
</dbReference>
<dbReference type="InterPro" id="IPR035566">
    <property type="entry name" value="Ribosomal_protein_bL20_C"/>
</dbReference>
<evidence type="ECO:0000256" key="2">
    <source>
        <dbReference type="ARBA" id="ARBA00022980"/>
    </source>
</evidence>
<dbReference type="Gene3D" id="6.10.160.10">
    <property type="match status" value="1"/>
</dbReference>
<dbReference type="Pfam" id="PF00453">
    <property type="entry name" value="Ribosomal_L20"/>
    <property type="match status" value="1"/>
</dbReference>
<dbReference type="EMBL" id="MEZQ01000047">
    <property type="protein sequence ID" value="OGD58786.1"/>
    <property type="molecule type" value="Genomic_DNA"/>
</dbReference>
<keyword evidence="2 5" id="KW-0689">Ribosomal protein</keyword>
<sequence>MRVKTGIVRHRKHKKILKLAKGYWMSRHKLYTKAKEAVLHAGAYAYHGRKRRKRDFRTLWIQRINAGLTGSGLSYSKFIQALKQNKIELDRKILAELVLNHQPVWLKVMDATAKSKKPGAGAN</sequence>
<dbReference type="AlphaFoldDB" id="A0A1F5DUU3"/>
<evidence type="ECO:0000256" key="4">
    <source>
        <dbReference type="ARBA" id="ARBA00035172"/>
    </source>
</evidence>
<evidence type="ECO:0000256" key="5">
    <source>
        <dbReference type="HAMAP-Rule" id="MF_00382"/>
    </source>
</evidence>
<protein>
    <recommendedName>
        <fullName evidence="4 5">Large ribosomal subunit protein bL20</fullName>
    </recommendedName>
</protein>
<keyword evidence="5 6" id="KW-0694">RNA-binding</keyword>
<dbReference type="GO" id="GO:0019843">
    <property type="term" value="F:rRNA binding"/>
    <property type="evidence" value="ECO:0007669"/>
    <property type="project" value="UniProtKB-UniRule"/>
</dbReference>
<comment type="caution">
    <text evidence="7">The sequence shown here is derived from an EMBL/GenBank/DDBJ whole genome shotgun (WGS) entry which is preliminary data.</text>
</comment>
<organism evidence="7 8">
    <name type="scientific">Candidatus Beckwithbacteria bacterium RIFCSPLOWO2_02_FULL_47_23</name>
    <dbReference type="NCBI Taxonomy" id="1797463"/>
    <lineage>
        <taxon>Bacteria</taxon>
        <taxon>Candidatus Beckwithiibacteriota</taxon>
    </lineage>
</organism>
<dbReference type="CDD" id="cd07026">
    <property type="entry name" value="Ribosomal_L20"/>
    <property type="match status" value="1"/>
</dbReference>
<dbReference type="PRINTS" id="PR00062">
    <property type="entry name" value="RIBOSOMALL20"/>
</dbReference>
<dbReference type="Proteomes" id="UP000176364">
    <property type="component" value="Unassembled WGS sequence"/>
</dbReference>
<evidence type="ECO:0000256" key="1">
    <source>
        <dbReference type="ARBA" id="ARBA00007698"/>
    </source>
</evidence>
<dbReference type="GO" id="GO:1990904">
    <property type="term" value="C:ribonucleoprotein complex"/>
    <property type="evidence" value="ECO:0007669"/>
    <property type="project" value="UniProtKB-KW"/>
</dbReference>
<dbReference type="HAMAP" id="MF_00382">
    <property type="entry name" value="Ribosomal_bL20"/>
    <property type="match status" value="1"/>
</dbReference>
<reference evidence="7 8" key="1">
    <citation type="journal article" date="2016" name="Nat. Commun.">
        <title>Thousands of microbial genomes shed light on interconnected biogeochemical processes in an aquifer system.</title>
        <authorList>
            <person name="Anantharaman K."/>
            <person name="Brown C.T."/>
            <person name="Hug L.A."/>
            <person name="Sharon I."/>
            <person name="Castelle C.J."/>
            <person name="Probst A.J."/>
            <person name="Thomas B.C."/>
            <person name="Singh A."/>
            <person name="Wilkins M.J."/>
            <person name="Karaoz U."/>
            <person name="Brodie E.L."/>
            <person name="Williams K.H."/>
            <person name="Hubbard S.S."/>
            <person name="Banfield J.F."/>
        </authorList>
    </citation>
    <scope>NUCLEOTIDE SEQUENCE [LARGE SCALE GENOMIC DNA]</scope>
</reference>
<dbReference type="SUPFAM" id="SSF74731">
    <property type="entry name" value="Ribosomal protein L20"/>
    <property type="match status" value="1"/>
</dbReference>
<dbReference type="PANTHER" id="PTHR10986">
    <property type="entry name" value="39S RIBOSOMAL PROTEIN L20"/>
    <property type="match status" value="1"/>
</dbReference>
<dbReference type="GO" id="GO:0006412">
    <property type="term" value="P:translation"/>
    <property type="evidence" value="ECO:0007669"/>
    <property type="project" value="InterPro"/>
</dbReference>
<keyword evidence="3 5" id="KW-0687">Ribonucleoprotein</keyword>
<evidence type="ECO:0000313" key="7">
    <source>
        <dbReference type="EMBL" id="OGD58786.1"/>
    </source>
</evidence>
<gene>
    <name evidence="5" type="primary">rplT</name>
    <name evidence="7" type="ORF">A3I57_01860</name>
</gene>
<dbReference type="NCBIfam" id="TIGR01032">
    <property type="entry name" value="rplT_bact"/>
    <property type="match status" value="1"/>
</dbReference>